<dbReference type="OMA" id="ASHERKI"/>
<evidence type="ECO:0000259" key="1">
    <source>
        <dbReference type="Pfam" id="PF01425"/>
    </source>
</evidence>
<dbReference type="Proteomes" id="UP000318571">
    <property type="component" value="Chromosome 5"/>
</dbReference>
<dbReference type="Pfam" id="PF01425">
    <property type="entry name" value="Amidase"/>
    <property type="match status" value="1"/>
</dbReference>
<protein>
    <recommendedName>
        <fullName evidence="1">Amidase domain-containing protein</fullName>
    </recommendedName>
</protein>
<dbReference type="Gene3D" id="3.90.1300.10">
    <property type="entry name" value="Amidase signature (AS) domain"/>
    <property type="match status" value="2"/>
</dbReference>
<comment type="caution">
    <text evidence="2">The sequence shown here is derived from an EMBL/GenBank/DDBJ whole genome shotgun (WGS) entry which is preliminary data.</text>
</comment>
<reference evidence="2 3" key="1">
    <citation type="journal article" date="2018" name="Nat. Ecol. Evol.">
        <title>Genomic signatures of mitonuclear coevolution across populations of Tigriopus californicus.</title>
        <authorList>
            <person name="Barreto F.S."/>
            <person name="Watson E.T."/>
            <person name="Lima T.G."/>
            <person name="Willett C.S."/>
            <person name="Edmands S."/>
            <person name="Li W."/>
            <person name="Burton R.S."/>
        </authorList>
    </citation>
    <scope>NUCLEOTIDE SEQUENCE [LARGE SCALE GENOMIC DNA]</scope>
    <source>
        <strain evidence="2 3">San Diego</strain>
    </source>
</reference>
<evidence type="ECO:0000313" key="2">
    <source>
        <dbReference type="EMBL" id="TRY76267.1"/>
    </source>
</evidence>
<evidence type="ECO:0000313" key="3">
    <source>
        <dbReference type="Proteomes" id="UP000318571"/>
    </source>
</evidence>
<dbReference type="PANTHER" id="PTHR43372">
    <property type="entry name" value="FATTY-ACID AMIDE HYDROLASE"/>
    <property type="match status" value="1"/>
</dbReference>
<dbReference type="AlphaFoldDB" id="A0A553PF04"/>
<dbReference type="PANTHER" id="PTHR43372:SF1">
    <property type="entry name" value="LD38433P"/>
    <property type="match status" value="1"/>
</dbReference>
<dbReference type="EMBL" id="VCGU01000004">
    <property type="protein sequence ID" value="TRY76267.1"/>
    <property type="molecule type" value="Genomic_DNA"/>
</dbReference>
<dbReference type="GO" id="GO:0012505">
    <property type="term" value="C:endomembrane system"/>
    <property type="evidence" value="ECO:0007669"/>
    <property type="project" value="TreeGrafter"/>
</dbReference>
<proteinExistence type="predicted"/>
<accession>A0A553PF04</accession>
<dbReference type="InterPro" id="IPR036928">
    <property type="entry name" value="AS_sf"/>
</dbReference>
<dbReference type="SUPFAM" id="SSF75304">
    <property type="entry name" value="Amidase signature (AS) enzymes"/>
    <property type="match status" value="1"/>
</dbReference>
<dbReference type="InterPro" id="IPR052739">
    <property type="entry name" value="FAAH2"/>
</dbReference>
<feature type="domain" description="Amidase" evidence="1">
    <location>
        <begin position="12"/>
        <end position="190"/>
    </location>
</feature>
<name>A0A553PF04_TIGCA</name>
<dbReference type="InterPro" id="IPR023631">
    <property type="entry name" value="Amidase_dom"/>
</dbReference>
<sequence length="337" mass="36132">MDSEPTGVHLAETTPFLGVPFSVKEGVRVQGLHQSYGLTARADYVAPSDSDMTRALRQAGAIPLCVSNVSELGLWWDSSNYVYGTSCNPYDTTRSPGGSSGGEAALQAACGIPISIGTDTGGSIRTPAAFCGLFGHKATPGLMCLRGADIVDPPASYVSQLQVAGPMSRNVEDLVPILRVLMGSKADKLRLDQEVYLTQLKFFYVDESIGSNLVSPVAPEVRQALFRVIDFLEDNFGVQDILGTNGVLLCPAHPTTAPYHFQSYSKPFNFIYSGIFNALGFPATTVPLGLNSENLPLSIQVVAGPFNDRLTLAVANALERPFGGWIPPFRDTSNLFY</sequence>
<keyword evidence="3" id="KW-1185">Reference proteome</keyword>
<dbReference type="STRING" id="6832.A0A553PF04"/>
<gene>
    <name evidence="2" type="ORF">TCAL_10151</name>
</gene>
<organism evidence="2 3">
    <name type="scientific">Tigriopus californicus</name>
    <name type="common">Marine copepod</name>
    <dbReference type="NCBI Taxonomy" id="6832"/>
    <lineage>
        <taxon>Eukaryota</taxon>
        <taxon>Metazoa</taxon>
        <taxon>Ecdysozoa</taxon>
        <taxon>Arthropoda</taxon>
        <taxon>Crustacea</taxon>
        <taxon>Multicrustacea</taxon>
        <taxon>Hexanauplia</taxon>
        <taxon>Copepoda</taxon>
        <taxon>Harpacticoida</taxon>
        <taxon>Harpacticidae</taxon>
        <taxon>Tigriopus</taxon>
    </lineage>
</organism>